<comment type="caution">
    <text evidence="5">The sequence shown here is derived from an EMBL/GenBank/DDBJ whole genome shotgun (WGS) entry which is preliminary data.</text>
</comment>
<keyword evidence="2" id="KW-0378">Hydrolase</keyword>
<dbReference type="OrthoDB" id="9778567at2"/>
<dbReference type="SUPFAM" id="SSF50891">
    <property type="entry name" value="Cyclophilin-like"/>
    <property type="match status" value="1"/>
</dbReference>
<evidence type="ECO:0000313" key="5">
    <source>
        <dbReference type="EMBL" id="PXW83800.1"/>
    </source>
</evidence>
<dbReference type="Gene3D" id="3.30.1360.40">
    <property type="match status" value="1"/>
</dbReference>
<dbReference type="InterPro" id="IPR029000">
    <property type="entry name" value="Cyclophilin-like_dom_sf"/>
</dbReference>
<dbReference type="PANTHER" id="PTHR34698:SF2">
    <property type="entry name" value="5-OXOPROLINASE SUBUNIT B"/>
    <property type="match status" value="1"/>
</dbReference>
<dbReference type="InterPro" id="IPR003833">
    <property type="entry name" value="CT_C_D"/>
</dbReference>
<accession>A0A2V3VQG0</accession>
<keyword evidence="6" id="KW-1185">Reference proteome</keyword>
<protein>
    <submittedName>
        <fullName evidence="5">Inhibitor of KinA</fullName>
    </submittedName>
</protein>
<evidence type="ECO:0000256" key="1">
    <source>
        <dbReference type="ARBA" id="ARBA00022741"/>
    </source>
</evidence>
<dbReference type="SMART" id="SM00796">
    <property type="entry name" value="AHS1"/>
    <property type="match status" value="1"/>
</dbReference>
<dbReference type="GO" id="GO:0016787">
    <property type="term" value="F:hydrolase activity"/>
    <property type="evidence" value="ECO:0007669"/>
    <property type="project" value="UniProtKB-KW"/>
</dbReference>
<dbReference type="SUPFAM" id="SSF160467">
    <property type="entry name" value="PH0987 N-terminal domain-like"/>
    <property type="match status" value="1"/>
</dbReference>
<dbReference type="Proteomes" id="UP000247978">
    <property type="component" value="Unassembled WGS sequence"/>
</dbReference>
<dbReference type="Pfam" id="PF02682">
    <property type="entry name" value="CT_C_D"/>
    <property type="match status" value="1"/>
</dbReference>
<reference evidence="5 6" key="1">
    <citation type="submission" date="2018-05" db="EMBL/GenBank/DDBJ databases">
        <title>Genomic Encyclopedia of Type Strains, Phase IV (KMG-IV): sequencing the most valuable type-strain genomes for metagenomic binning, comparative biology and taxonomic classification.</title>
        <authorList>
            <person name="Goeker M."/>
        </authorList>
    </citation>
    <scope>NUCLEOTIDE SEQUENCE [LARGE SCALE GENOMIC DNA]</scope>
    <source>
        <strain evidence="5 6">DSM 28556</strain>
    </source>
</reference>
<evidence type="ECO:0000256" key="2">
    <source>
        <dbReference type="ARBA" id="ARBA00022801"/>
    </source>
</evidence>
<organism evidence="5 6">
    <name type="scientific">Pseudogracilibacillus auburnensis</name>
    <dbReference type="NCBI Taxonomy" id="1494959"/>
    <lineage>
        <taxon>Bacteria</taxon>
        <taxon>Bacillati</taxon>
        <taxon>Bacillota</taxon>
        <taxon>Bacilli</taxon>
        <taxon>Bacillales</taxon>
        <taxon>Bacillaceae</taxon>
        <taxon>Pseudogracilibacillus</taxon>
    </lineage>
</organism>
<gene>
    <name evidence="5" type="ORF">DFR56_11485</name>
</gene>
<sequence length="246" mass="27904">MKTEQNGVSIRPLGDSALVIQLGEGISTILHKKIINLVDLIENDPFDGFIEVVPSYNNVTIYYDPVTIRLKNSASQFESSFKQVSDRMKDYMERINDNELPQKRFIEIPVLYGNEFGPDLEYIATYNKLPSEKVIELHTEKEYLVYMLGFAPGFPFFGGVDKRISTPRKEKPRPAIPAGSVGIAGEQTGVYPIETPGGWQVIGRTPVNLFNPELSSPTLLQPGDRVRFTPITREEYFSYKEKNNEY</sequence>
<name>A0A2V3VQG0_9BACI</name>
<keyword evidence="3" id="KW-0067">ATP-binding</keyword>
<feature type="domain" description="Carboxyltransferase" evidence="4">
    <location>
        <begin position="8"/>
        <end position="220"/>
    </location>
</feature>
<dbReference type="GO" id="GO:0005524">
    <property type="term" value="F:ATP binding"/>
    <property type="evidence" value="ECO:0007669"/>
    <property type="project" value="UniProtKB-KW"/>
</dbReference>
<proteinExistence type="predicted"/>
<evidence type="ECO:0000259" key="4">
    <source>
        <dbReference type="SMART" id="SM00796"/>
    </source>
</evidence>
<dbReference type="RefSeq" id="WP_110396670.1">
    <property type="nucleotide sequence ID" value="NZ_JBHUHB010000001.1"/>
</dbReference>
<dbReference type="InterPro" id="IPR010016">
    <property type="entry name" value="PxpB"/>
</dbReference>
<dbReference type="PANTHER" id="PTHR34698">
    <property type="entry name" value="5-OXOPROLINASE SUBUNIT B"/>
    <property type="match status" value="1"/>
</dbReference>
<dbReference type="EMBL" id="QJJQ01000014">
    <property type="protein sequence ID" value="PXW83800.1"/>
    <property type="molecule type" value="Genomic_DNA"/>
</dbReference>
<evidence type="ECO:0000256" key="3">
    <source>
        <dbReference type="ARBA" id="ARBA00022840"/>
    </source>
</evidence>
<keyword evidence="1" id="KW-0547">Nucleotide-binding</keyword>
<dbReference type="AlphaFoldDB" id="A0A2V3VQG0"/>
<dbReference type="NCBIfam" id="TIGR00370">
    <property type="entry name" value="5-oxoprolinase subunit PxpB"/>
    <property type="match status" value="1"/>
</dbReference>
<dbReference type="Gene3D" id="2.40.100.10">
    <property type="entry name" value="Cyclophilin-like"/>
    <property type="match status" value="1"/>
</dbReference>
<evidence type="ECO:0000313" key="6">
    <source>
        <dbReference type="Proteomes" id="UP000247978"/>
    </source>
</evidence>